<dbReference type="EC" id="6.3.5.4" evidence="3"/>
<dbReference type="GO" id="GO:0005829">
    <property type="term" value="C:cytosol"/>
    <property type="evidence" value="ECO:0007669"/>
    <property type="project" value="TreeGrafter"/>
</dbReference>
<comment type="similarity">
    <text evidence="2">Belongs to the asparagine synthetase family.</text>
</comment>
<dbReference type="EMBL" id="JADEWZ010000018">
    <property type="protein sequence ID" value="MBE9116875.1"/>
    <property type="molecule type" value="Genomic_DNA"/>
</dbReference>
<protein>
    <recommendedName>
        <fullName evidence="3">asparagine synthase (glutamine-hydrolyzing)</fullName>
        <ecNumber evidence="3">6.3.5.4</ecNumber>
    </recommendedName>
</protein>
<keyword evidence="4 10" id="KW-0547">Nucleotide-binding</keyword>
<feature type="binding site" evidence="10">
    <location>
        <position position="291"/>
    </location>
    <ligand>
        <name>ATP</name>
        <dbReference type="ChEBI" id="CHEBI:30616"/>
    </ligand>
</feature>
<dbReference type="PANTHER" id="PTHR43284">
    <property type="entry name" value="ASPARAGINE SYNTHETASE (GLUTAMINE-HYDROLYZING)"/>
    <property type="match status" value="1"/>
</dbReference>
<evidence type="ECO:0000256" key="1">
    <source>
        <dbReference type="ARBA" id="ARBA00005187"/>
    </source>
</evidence>
<evidence type="ECO:0000256" key="8">
    <source>
        <dbReference type="ARBA" id="ARBA00048741"/>
    </source>
</evidence>
<dbReference type="PIRSF" id="PIRSF001589">
    <property type="entry name" value="Asn_synthetase_glu-h"/>
    <property type="match status" value="1"/>
</dbReference>
<keyword evidence="9" id="KW-0028">Amino-acid biosynthesis</keyword>
<feature type="binding site" evidence="10">
    <location>
        <position position="264"/>
    </location>
    <ligand>
        <name>ATP</name>
        <dbReference type="ChEBI" id="CHEBI:30616"/>
    </ligand>
</feature>
<dbReference type="GO" id="GO:0004066">
    <property type="term" value="F:asparagine synthase (glutamine-hydrolyzing) activity"/>
    <property type="evidence" value="ECO:0007669"/>
    <property type="project" value="UniProtKB-EC"/>
</dbReference>
<dbReference type="InterPro" id="IPR006426">
    <property type="entry name" value="Asn_synth_AEB"/>
</dbReference>
<evidence type="ECO:0000256" key="6">
    <source>
        <dbReference type="ARBA" id="ARBA00022888"/>
    </source>
</evidence>
<evidence type="ECO:0000313" key="14">
    <source>
        <dbReference type="Proteomes" id="UP000654482"/>
    </source>
</evidence>
<feature type="site" description="Important for beta-aspartyl-AMP intermediate formation" evidence="11">
    <location>
        <position position="366"/>
    </location>
</feature>
<accession>A0A8J7JBB1</accession>
<keyword evidence="14" id="KW-1185">Reference proteome</keyword>
<comment type="caution">
    <text evidence="13">The sequence shown here is derived from an EMBL/GenBank/DDBJ whole genome shotgun (WGS) entry which is preliminary data.</text>
</comment>
<evidence type="ECO:0000256" key="3">
    <source>
        <dbReference type="ARBA" id="ARBA00012737"/>
    </source>
</evidence>
<dbReference type="SUPFAM" id="SSF56235">
    <property type="entry name" value="N-terminal nucleophile aminohydrolases (Ntn hydrolases)"/>
    <property type="match status" value="1"/>
</dbReference>
<dbReference type="Proteomes" id="UP000654482">
    <property type="component" value="Unassembled WGS sequence"/>
</dbReference>
<dbReference type="InterPro" id="IPR014729">
    <property type="entry name" value="Rossmann-like_a/b/a_fold"/>
</dbReference>
<dbReference type="PROSITE" id="PS51278">
    <property type="entry name" value="GATASE_TYPE_2"/>
    <property type="match status" value="1"/>
</dbReference>
<feature type="domain" description="Glutamine amidotransferase type-2" evidence="12">
    <location>
        <begin position="2"/>
        <end position="213"/>
    </location>
</feature>
<reference evidence="13" key="1">
    <citation type="submission" date="2020-10" db="EMBL/GenBank/DDBJ databases">
        <authorList>
            <person name="Castelo-Branco R."/>
            <person name="Eusebio N."/>
            <person name="Adriana R."/>
            <person name="Vieira A."/>
            <person name="Brugerolle De Fraissinette N."/>
            <person name="Rezende De Castro R."/>
            <person name="Schneider M.P."/>
            <person name="Vasconcelos V."/>
            <person name="Leao P.N."/>
        </authorList>
    </citation>
    <scope>NUCLEOTIDE SEQUENCE</scope>
    <source>
        <strain evidence="13">LEGE 07157</strain>
    </source>
</reference>
<dbReference type="InterPro" id="IPR033738">
    <property type="entry name" value="AsnB_N"/>
</dbReference>
<dbReference type="SUPFAM" id="SSF52402">
    <property type="entry name" value="Adenine nucleotide alpha hydrolases-like"/>
    <property type="match status" value="1"/>
</dbReference>
<keyword evidence="7 9" id="KW-0315">Glutamine amidotransferase</keyword>
<keyword evidence="13" id="KW-0436">Ligase</keyword>
<dbReference type="Pfam" id="PF13537">
    <property type="entry name" value="GATase_7"/>
    <property type="match status" value="1"/>
</dbReference>
<dbReference type="PANTHER" id="PTHR43284:SF1">
    <property type="entry name" value="ASPARAGINE SYNTHETASE"/>
    <property type="match status" value="1"/>
</dbReference>
<feature type="active site" description="For GATase activity" evidence="9">
    <location>
        <position position="2"/>
    </location>
</feature>
<evidence type="ECO:0000256" key="9">
    <source>
        <dbReference type="PIRSR" id="PIRSR001589-1"/>
    </source>
</evidence>
<evidence type="ECO:0000256" key="10">
    <source>
        <dbReference type="PIRSR" id="PIRSR001589-2"/>
    </source>
</evidence>
<keyword evidence="6 9" id="KW-0061">Asparagine biosynthesis</keyword>
<evidence type="ECO:0000259" key="12">
    <source>
        <dbReference type="PROSITE" id="PS51278"/>
    </source>
</evidence>
<evidence type="ECO:0000256" key="5">
    <source>
        <dbReference type="ARBA" id="ARBA00022840"/>
    </source>
</evidence>
<dbReference type="GO" id="GO:0005524">
    <property type="term" value="F:ATP binding"/>
    <property type="evidence" value="ECO:0007669"/>
    <property type="project" value="UniProtKB-KW"/>
</dbReference>
<evidence type="ECO:0000256" key="2">
    <source>
        <dbReference type="ARBA" id="ARBA00005752"/>
    </source>
</evidence>
<dbReference type="InterPro" id="IPR029055">
    <property type="entry name" value="Ntn_hydrolases_N"/>
</dbReference>
<dbReference type="InterPro" id="IPR017932">
    <property type="entry name" value="GATase_2_dom"/>
</dbReference>
<comment type="catalytic activity">
    <reaction evidence="8">
        <text>L-aspartate + L-glutamine + ATP + H2O = L-asparagine + L-glutamate + AMP + diphosphate + H(+)</text>
        <dbReference type="Rhea" id="RHEA:12228"/>
        <dbReference type="ChEBI" id="CHEBI:15377"/>
        <dbReference type="ChEBI" id="CHEBI:15378"/>
        <dbReference type="ChEBI" id="CHEBI:29985"/>
        <dbReference type="ChEBI" id="CHEBI:29991"/>
        <dbReference type="ChEBI" id="CHEBI:30616"/>
        <dbReference type="ChEBI" id="CHEBI:33019"/>
        <dbReference type="ChEBI" id="CHEBI:58048"/>
        <dbReference type="ChEBI" id="CHEBI:58359"/>
        <dbReference type="ChEBI" id="CHEBI:456215"/>
        <dbReference type="EC" id="6.3.5.4"/>
    </reaction>
</comment>
<dbReference type="InterPro" id="IPR051786">
    <property type="entry name" value="ASN_synthetase/amidase"/>
</dbReference>
<dbReference type="CDD" id="cd00712">
    <property type="entry name" value="AsnB"/>
    <property type="match status" value="1"/>
</dbReference>
<dbReference type="NCBIfam" id="TIGR01536">
    <property type="entry name" value="asn_synth_AEB"/>
    <property type="match status" value="1"/>
</dbReference>
<dbReference type="Gene3D" id="3.60.20.10">
    <property type="entry name" value="Glutamine Phosphoribosylpyrophosphate, subunit 1, domain 1"/>
    <property type="match status" value="1"/>
</dbReference>
<evidence type="ECO:0000256" key="4">
    <source>
        <dbReference type="ARBA" id="ARBA00022741"/>
    </source>
</evidence>
<organism evidence="13 14">
    <name type="scientific">Lusitaniella coriacea LEGE 07157</name>
    <dbReference type="NCBI Taxonomy" id="945747"/>
    <lineage>
        <taxon>Bacteria</taxon>
        <taxon>Bacillati</taxon>
        <taxon>Cyanobacteriota</taxon>
        <taxon>Cyanophyceae</taxon>
        <taxon>Spirulinales</taxon>
        <taxon>Lusitaniellaceae</taxon>
        <taxon>Lusitaniella</taxon>
    </lineage>
</organism>
<dbReference type="CDD" id="cd01991">
    <property type="entry name" value="Asn_synthase_B_C"/>
    <property type="match status" value="1"/>
</dbReference>
<dbReference type="Gene3D" id="3.40.50.620">
    <property type="entry name" value="HUPs"/>
    <property type="match status" value="1"/>
</dbReference>
<gene>
    <name evidence="13" type="primary">asnB</name>
    <name evidence="13" type="ORF">IQ249_13290</name>
</gene>
<dbReference type="Pfam" id="PF00733">
    <property type="entry name" value="Asn_synthase"/>
    <property type="match status" value="1"/>
</dbReference>
<dbReference type="AlphaFoldDB" id="A0A8J7JBB1"/>
<dbReference type="GO" id="GO:0006529">
    <property type="term" value="P:asparagine biosynthetic process"/>
    <property type="evidence" value="ECO:0007669"/>
    <property type="project" value="UniProtKB-KW"/>
</dbReference>
<comment type="pathway">
    <text evidence="1">Amino-acid biosynthesis; L-asparagine biosynthesis; L-asparagine from L-aspartate (L-Gln route): step 1/1.</text>
</comment>
<dbReference type="InterPro" id="IPR001962">
    <property type="entry name" value="Asn_synthase"/>
</dbReference>
<evidence type="ECO:0000256" key="11">
    <source>
        <dbReference type="PIRSR" id="PIRSR001589-3"/>
    </source>
</evidence>
<keyword evidence="5 10" id="KW-0067">ATP-binding</keyword>
<proteinExistence type="inferred from homology"/>
<evidence type="ECO:0000313" key="13">
    <source>
        <dbReference type="EMBL" id="MBE9116875.1"/>
    </source>
</evidence>
<feature type="binding site" evidence="10">
    <location>
        <position position="100"/>
    </location>
    <ligand>
        <name>L-glutamine</name>
        <dbReference type="ChEBI" id="CHEBI:58359"/>
    </ligand>
</feature>
<sequence length="634" mass="72865">MCGICGVVYAERDRPVNPELVNIMTATITHRGPDQDGFYVRENVGLGSRRLSIIDLDGGQQPIHNEDKTVWVVFNGELYNYRDLTRSLNHLGHKFYTSTDTEVLVHAYEEFGDEFIEYLNGMFAFALWDTRKQRLIIARDRLGIKPLYYTLHDDALIFGSELKTILTYPGISRSVDLVALNEYLSFEYVPTPRTIFQGISQLPPGHALSFCHGRMNIWQYWDVNLGRSENIKPKRAKEYERELLSILRHAVEKEMVSDVPVGVLLSGGLDSSAVAALMTDIAPGNVKSFSVRFDDPSFDESSYARQVARYLGTEHYELTLTPNIALDLVPQIAKFLDQPLGDSSFIPTFLLSQFTRNHVKVALGGDGGDELFAGYSTLQAHRLVEYYERLVPGFVRHRIVPWFVDRMPVSFNNISLDFKLRRFIEGRGIPIVMRHHQWLGSFTVAQKRQLLQPWTQLLEKDTYHAAFEHQIQSGAKEALNQLLYCDLKMYLEGDILPKVDRASMANSLEVRVPLLNHTLVEYVAQIPHSMKLHGLTTKYILRRAMRDRLPKEILGRGKKGFNMPVAKWLTGDLRPLLEDMLSADRLKREGFFNPHYVQQLLQDHQQGKQDNRKLLWTLLIFELWHEHWGFSGKS</sequence>
<name>A0A8J7JBB1_9CYAN</name>
<dbReference type="RefSeq" id="WP_194029966.1">
    <property type="nucleotide sequence ID" value="NZ_JADEWZ010000018.1"/>
</dbReference>
<evidence type="ECO:0000256" key="7">
    <source>
        <dbReference type="ARBA" id="ARBA00022962"/>
    </source>
</evidence>